<keyword evidence="11" id="KW-1185">Reference proteome</keyword>
<dbReference type="InterPro" id="IPR006047">
    <property type="entry name" value="GH13_cat_dom"/>
</dbReference>
<feature type="domain" description="Glycosyl hydrolase family 13 catalytic" evidence="8">
    <location>
        <begin position="216"/>
        <end position="306"/>
    </location>
</feature>
<keyword evidence="5 7" id="KW-1133">Transmembrane helix</keyword>
<dbReference type="SUPFAM" id="SSF51445">
    <property type="entry name" value="(Trans)glycosidases"/>
    <property type="match status" value="1"/>
</dbReference>
<comment type="similarity">
    <text evidence="3">Belongs to the glycosyl hydrolase 13 family.</text>
</comment>
<proteinExistence type="inferred from homology"/>
<dbReference type="InterPro" id="IPR013780">
    <property type="entry name" value="Glyco_hydro_b"/>
</dbReference>
<comment type="subcellular location">
    <subcellularLocation>
        <location evidence="1">Membrane</location>
        <topology evidence="1">Multi-pass membrane protein</topology>
    </subcellularLocation>
</comment>
<keyword evidence="6 7" id="KW-0472">Membrane</keyword>
<dbReference type="SUPFAM" id="SSF81296">
    <property type="entry name" value="E set domains"/>
    <property type="match status" value="1"/>
</dbReference>
<dbReference type="InterPro" id="IPR013783">
    <property type="entry name" value="Ig-like_fold"/>
</dbReference>
<feature type="domain" description="Glycoside hydrolase family 13 N-terminal" evidence="9">
    <location>
        <begin position="63"/>
        <end position="136"/>
    </location>
</feature>
<feature type="transmembrane region" description="Helical" evidence="7">
    <location>
        <begin position="757"/>
        <end position="778"/>
    </location>
</feature>
<protein>
    <recommendedName>
        <fullName evidence="12">Glycosyl hydrolase family 13 catalytic domain-containing protein</fullName>
    </recommendedName>
</protein>
<evidence type="ECO:0000256" key="7">
    <source>
        <dbReference type="SAM" id="Phobius"/>
    </source>
</evidence>
<evidence type="ECO:0000256" key="4">
    <source>
        <dbReference type="ARBA" id="ARBA00022692"/>
    </source>
</evidence>
<reference evidence="10 11" key="1">
    <citation type="journal article" date="2020" name="IScience">
        <title>Genome Sequencing of the Endangered Kingdonia uniflora (Circaeasteraceae, Ranunculales) Reveals Potential Mechanisms of Evolutionary Specialization.</title>
        <authorList>
            <person name="Sun Y."/>
            <person name="Deng T."/>
            <person name="Zhang A."/>
            <person name="Moore M.J."/>
            <person name="Landis J.B."/>
            <person name="Lin N."/>
            <person name="Zhang H."/>
            <person name="Zhang X."/>
            <person name="Huang J."/>
            <person name="Zhang X."/>
            <person name="Sun H."/>
            <person name="Wang H."/>
        </authorList>
    </citation>
    <scope>NUCLEOTIDE SEQUENCE [LARGE SCALE GENOMIC DNA]</scope>
    <source>
        <strain evidence="10">TB1705</strain>
        <tissue evidence="10">Leaf</tissue>
    </source>
</reference>
<comment type="similarity">
    <text evidence="2">Belongs to the TDE1 family.</text>
</comment>
<dbReference type="GO" id="GO:0016020">
    <property type="term" value="C:membrane"/>
    <property type="evidence" value="ECO:0007669"/>
    <property type="project" value="UniProtKB-SubCell"/>
</dbReference>
<evidence type="ECO:0000259" key="9">
    <source>
        <dbReference type="Pfam" id="PF02922"/>
    </source>
</evidence>
<evidence type="ECO:0000256" key="2">
    <source>
        <dbReference type="ARBA" id="ARBA00006665"/>
    </source>
</evidence>
<evidence type="ECO:0000256" key="6">
    <source>
        <dbReference type="ARBA" id="ARBA00023136"/>
    </source>
</evidence>
<dbReference type="Gene3D" id="2.60.40.1180">
    <property type="entry name" value="Golgi alpha-mannosidase II"/>
    <property type="match status" value="1"/>
</dbReference>
<evidence type="ECO:0008006" key="12">
    <source>
        <dbReference type="Google" id="ProtNLM"/>
    </source>
</evidence>
<evidence type="ECO:0000256" key="1">
    <source>
        <dbReference type="ARBA" id="ARBA00004141"/>
    </source>
</evidence>
<comment type="caution">
    <text evidence="10">The sequence shown here is derived from an EMBL/GenBank/DDBJ whole genome shotgun (WGS) entry which is preliminary data.</text>
</comment>
<dbReference type="Proteomes" id="UP000541444">
    <property type="component" value="Unassembled WGS sequence"/>
</dbReference>
<dbReference type="AlphaFoldDB" id="A0A7J7NWR4"/>
<evidence type="ECO:0000313" key="11">
    <source>
        <dbReference type="Proteomes" id="UP000541444"/>
    </source>
</evidence>
<dbReference type="Gene3D" id="3.20.20.80">
    <property type="entry name" value="Glycosidases"/>
    <property type="match status" value="1"/>
</dbReference>
<dbReference type="CDD" id="cd02856">
    <property type="entry name" value="E_set_GDE_Isoamylase_N"/>
    <property type="match status" value="1"/>
</dbReference>
<dbReference type="EMBL" id="JACGCM010000465">
    <property type="protein sequence ID" value="KAF6171647.1"/>
    <property type="molecule type" value="Genomic_DNA"/>
</dbReference>
<dbReference type="InterPro" id="IPR005016">
    <property type="entry name" value="TDE1/TMS"/>
</dbReference>
<dbReference type="InterPro" id="IPR014756">
    <property type="entry name" value="Ig_E-set"/>
</dbReference>
<dbReference type="SUPFAM" id="SSF51011">
    <property type="entry name" value="Glycosyl hydrolase domain"/>
    <property type="match status" value="1"/>
</dbReference>
<feature type="transmembrane region" description="Helical" evidence="7">
    <location>
        <begin position="716"/>
        <end position="736"/>
    </location>
</feature>
<dbReference type="GO" id="GO:0019252">
    <property type="term" value="P:starch biosynthetic process"/>
    <property type="evidence" value="ECO:0007669"/>
    <property type="project" value="InterPro"/>
</dbReference>
<dbReference type="InterPro" id="IPR004193">
    <property type="entry name" value="Glyco_hydro_13_N"/>
</dbReference>
<feature type="transmembrane region" description="Helical" evidence="7">
    <location>
        <begin position="784"/>
        <end position="804"/>
    </location>
</feature>
<dbReference type="CDD" id="cd11346">
    <property type="entry name" value="AmyAc_plant_IsoA"/>
    <property type="match status" value="1"/>
</dbReference>
<evidence type="ECO:0000313" key="10">
    <source>
        <dbReference type="EMBL" id="KAF6171647.1"/>
    </source>
</evidence>
<feature type="transmembrane region" description="Helical" evidence="7">
    <location>
        <begin position="816"/>
        <end position="841"/>
    </location>
</feature>
<dbReference type="Gene3D" id="2.60.40.10">
    <property type="entry name" value="Immunoglobulins"/>
    <property type="match status" value="1"/>
</dbReference>
<dbReference type="Pfam" id="PF02922">
    <property type="entry name" value="CBM_48"/>
    <property type="match status" value="1"/>
</dbReference>
<keyword evidence="4 7" id="KW-0812">Transmembrane</keyword>
<name>A0A7J7NWR4_9MAGN</name>
<organism evidence="10 11">
    <name type="scientific">Kingdonia uniflora</name>
    <dbReference type="NCBI Taxonomy" id="39325"/>
    <lineage>
        <taxon>Eukaryota</taxon>
        <taxon>Viridiplantae</taxon>
        <taxon>Streptophyta</taxon>
        <taxon>Embryophyta</taxon>
        <taxon>Tracheophyta</taxon>
        <taxon>Spermatophyta</taxon>
        <taxon>Magnoliopsida</taxon>
        <taxon>Ranunculales</taxon>
        <taxon>Circaeasteraceae</taxon>
        <taxon>Kingdonia</taxon>
    </lineage>
</organism>
<evidence type="ECO:0000256" key="3">
    <source>
        <dbReference type="ARBA" id="ARBA00008061"/>
    </source>
</evidence>
<evidence type="ECO:0000256" key="5">
    <source>
        <dbReference type="ARBA" id="ARBA00022989"/>
    </source>
</evidence>
<dbReference type="GO" id="GO:0019156">
    <property type="term" value="F:isoamylase activity"/>
    <property type="evidence" value="ECO:0007669"/>
    <property type="project" value="InterPro"/>
</dbReference>
<dbReference type="InterPro" id="IPR044096">
    <property type="entry name" value="AmyAc_plant_ISA2"/>
</dbReference>
<evidence type="ECO:0000259" key="8">
    <source>
        <dbReference type="Pfam" id="PF00128"/>
    </source>
</evidence>
<accession>A0A7J7NWR4</accession>
<dbReference type="Pfam" id="PF03348">
    <property type="entry name" value="Serinc"/>
    <property type="match status" value="1"/>
</dbReference>
<dbReference type="InterPro" id="IPR044505">
    <property type="entry name" value="GlgX_Isoamylase_N_E_set"/>
</dbReference>
<gene>
    <name evidence="10" type="ORF">GIB67_042162</name>
</gene>
<feature type="transmembrane region" description="Helical" evidence="7">
    <location>
        <begin position="853"/>
        <end position="871"/>
    </location>
</feature>
<dbReference type="Pfam" id="PF00128">
    <property type="entry name" value="Alpha-amylase"/>
    <property type="match status" value="1"/>
</dbReference>
<dbReference type="InterPro" id="IPR017853">
    <property type="entry name" value="GH"/>
</dbReference>
<dbReference type="PANTHER" id="PTHR43002">
    <property type="entry name" value="GLYCOGEN DEBRANCHING ENZYME"/>
    <property type="match status" value="1"/>
</dbReference>
<dbReference type="OrthoDB" id="204980at2759"/>
<sequence>MSCLVSCCVSASCGLCSSVASGISRRSARLAYCGLFGLSLITSWILREVATPLLEKIPWHPDPLGISFANDGSVNFALFSRNAESVVLCLYDGVADKPSLEIDLDSYINRAGDIWHVLMETVEPFVSYGYRVREKEKDLSQAMSFWTHMLRFLVIPSLTLLDLVLFPSALGCLSREPTFDWNGDVCPGVPMEKLMVYRLNVEHFTEAKSSQLPTEVAGTFSGLIEKLHHLKSLGISAVLLEPIFPFDVQRGPYFPSHFFSPRNFNGSTPGDNSSAINALKEMVKNLHANRIEVLLEVVFTHTCQTMTLHGIDNLSYYLFGKDVELEATTALNCNNPVIQRMVLDILQHWVTEFHIDGFCFINAALLLRGSEGEYLSRPSLVEAIAFNPLLSKTEIIADCWDPYDMAPKEVTFPHWKKWAELNTKFCHNVRKFFRGEGLLSDLATRLCGSEDMFLDGGGPTFSFNYFARNFGLPLVNLVSFCSSELSSEISWNCGEEGPTKKKVVLERRLKQIRNYLFILYISLGVPVLNMGDECGQSSGGSVSYSGRKSFDWDALETGFGVQITQFISFLSAFRVRRSDLLQRRSFIQVENISWHGSGGAQPVWEDPSSKFLGMSLKADVDEDGESSFDVSHKWGDLYVACNVNKNPETVILPSLSEGMTWFLLIDMALPFLGFFSSDGDPVIKNIARLVAYQMKSHSWISSSTHHPSKEWYQTNAVLRVSLGNFMFFGILSLIMIGVKDQNDKRDSWHHGCWILKIVLWALFIILMFFLPNVIVTIYETISKFGSGLFLLVQVIILLDFTYSWNDAWVEKDNQKWYIALLAVSIVCYIAAFVISGVLFIWFNPSGQECSLNIFFLVMTMILAFGFGIIALHPKVRNKIKI</sequence>